<dbReference type="PANTHER" id="PTHR43252">
    <property type="entry name" value="TRANSCRIPTIONAL REGULATOR YQJI"/>
    <property type="match status" value="1"/>
</dbReference>
<evidence type="ECO:0000313" key="2">
    <source>
        <dbReference type="EMBL" id="ANY69054.1"/>
    </source>
</evidence>
<protein>
    <recommendedName>
        <fullName evidence="1">Transcription regulator PadR N-terminal domain-containing protein</fullName>
    </recommendedName>
</protein>
<dbReference type="InterPro" id="IPR036390">
    <property type="entry name" value="WH_DNA-bd_sf"/>
</dbReference>
<dbReference type="InterPro" id="IPR005149">
    <property type="entry name" value="Tscrpt_reg_PadR_N"/>
</dbReference>
<evidence type="ECO:0000259" key="1">
    <source>
        <dbReference type="Pfam" id="PF03551"/>
    </source>
</evidence>
<reference evidence="2" key="1">
    <citation type="submission" date="2016-08" db="EMBL/GenBank/DDBJ databases">
        <title>Complete Genome Seqeunce of Paenibacillus sp. BIHB 4019 from tea rhizoplane.</title>
        <authorList>
            <person name="Thakur R."/>
            <person name="Swarnkar M.K."/>
            <person name="Gulati A."/>
        </authorList>
    </citation>
    <scope>NUCLEOTIDE SEQUENCE [LARGE SCALE GENOMIC DNA]</scope>
    <source>
        <strain evidence="2">BIHB4019</strain>
    </source>
</reference>
<dbReference type="Gene3D" id="6.10.140.1570">
    <property type="match status" value="1"/>
</dbReference>
<name>A0A1B2DMW6_9BACL</name>
<dbReference type="SUPFAM" id="SSF46785">
    <property type="entry name" value="Winged helix' DNA-binding domain"/>
    <property type="match status" value="1"/>
</dbReference>
<dbReference type="AlphaFoldDB" id="A0A1B2DMW6"/>
<proteinExistence type="predicted"/>
<sequence>MILTKKVGNFLNSQDVILGILMDENCSGYEIKHKFETLFSYFYNASYGTIYPTLGKMEKQGLITKESILQDGKPNKNVYTITEAGREQFMLYLKSDIQAVETKSDFMVRLVFGKWADQEQVIQWLEKTIAKQEEEIAQLTADYANWKPNMNATQELCITIGIANQESSHRILVEGLQKLKAQL</sequence>
<gene>
    <name evidence="2" type="ORF">BBD42_23150</name>
</gene>
<dbReference type="PANTHER" id="PTHR43252:SF6">
    <property type="entry name" value="NEGATIVE TRANSCRIPTION REGULATOR PADR"/>
    <property type="match status" value="1"/>
</dbReference>
<dbReference type="InterPro" id="IPR036388">
    <property type="entry name" value="WH-like_DNA-bd_sf"/>
</dbReference>
<dbReference type="Pfam" id="PF03551">
    <property type="entry name" value="PadR"/>
    <property type="match status" value="1"/>
</dbReference>
<feature type="domain" description="Transcription regulator PadR N-terminal" evidence="1">
    <location>
        <begin position="17"/>
        <end position="89"/>
    </location>
</feature>
<organism evidence="2">
    <name type="scientific">Paenibacillus sp. BIHB 4019</name>
    <dbReference type="NCBI Taxonomy" id="1870819"/>
    <lineage>
        <taxon>Bacteria</taxon>
        <taxon>Bacillati</taxon>
        <taxon>Bacillota</taxon>
        <taxon>Bacilli</taxon>
        <taxon>Bacillales</taxon>
        <taxon>Paenibacillaceae</taxon>
        <taxon>Paenibacillus</taxon>
    </lineage>
</organism>
<dbReference type="EMBL" id="CP016808">
    <property type="protein sequence ID" value="ANY69054.1"/>
    <property type="molecule type" value="Genomic_DNA"/>
</dbReference>
<accession>A0A1B2DMW6</accession>
<dbReference type="Gene3D" id="1.10.10.10">
    <property type="entry name" value="Winged helix-like DNA-binding domain superfamily/Winged helix DNA-binding domain"/>
    <property type="match status" value="1"/>
</dbReference>